<feature type="domain" description="HTH crp-type" evidence="1">
    <location>
        <begin position="74"/>
        <end position="123"/>
    </location>
</feature>
<evidence type="ECO:0000313" key="3">
    <source>
        <dbReference type="Proteomes" id="UP000054396"/>
    </source>
</evidence>
<evidence type="ECO:0000259" key="1">
    <source>
        <dbReference type="SMART" id="SM00419"/>
    </source>
</evidence>
<proteinExistence type="predicted"/>
<dbReference type="SUPFAM" id="SSF46785">
    <property type="entry name" value="Winged helix' DNA-binding domain"/>
    <property type="match status" value="1"/>
</dbReference>
<gene>
    <name evidence="2" type="ORF">AVJ23_10225</name>
</gene>
<organism evidence="2 3">
    <name type="scientific">Pseudoponticoccus marisrubri</name>
    <dbReference type="NCBI Taxonomy" id="1685382"/>
    <lineage>
        <taxon>Bacteria</taxon>
        <taxon>Pseudomonadati</taxon>
        <taxon>Pseudomonadota</taxon>
        <taxon>Alphaproteobacteria</taxon>
        <taxon>Rhodobacterales</taxon>
        <taxon>Roseobacteraceae</taxon>
        <taxon>Pseudoponticoccus</taxon>
    </lineage>
</organism>
<dbReference type="OrthoDB" id="5600162at2"/>
<sequence>MPMRNTRQGAFIRDHFQTIWPAHLEGFTHLLVQLRARFDGDLDLVLVLAVIASRTQSAQWAPQLAELDRLTHGEEDDTPLPINIQSVADYSGIPRETVRRKVALLQEKGWVARRPGGRLSVTRDAATDLQDGTGDTIAYLAALLKVVEAAQGKAPESGPRHEPPGR</sequence>
<dbReference type="EMBL" id="LPXO01000005">
    <property type="protein sequence ID" value="KUF10807.1"/>
    <property type="molecule type" value="Genomic_DNA"/>
</dbReference>
<keyword evidence="3" id="KW-1185">Reference proteome</keyword>
<dbReference type="Gene3D" id="1.10.10.10">
    <property type="entry name" value="Winged helix-like DNA-binding domain superfamily/Winged helix DNA-binding domain"/>
    <property type="match status" value="1"/>
</dbReference>
<evidence type="ECO:0000313" key="2">
    <source>
        <dbReference type="EMBL" id="KUF10807.1"/>
    </source>
</evidence>
<dbReference type="Proteomes" id="UP000054396">
    <property type="component" value="Unassembled WGS sequence"/>
</dbReference>
<dbReference type="AlphaFoldDB" id="A0A0W7WJX9"/>
<dbReference type="InterPro" id="IPR012318">
    <property type="entry name" value="HTH_CRP"/>
</dbReference>
<dbReference type="Pfam" id="PF13545">
    <property type="entry name" value="HTH_Crp_2"/>
    <property type="match status" value="1"/>
</dbReference>
<protein>
    <recommendedName>
        <fullName evidence="1">HTH crp-type domain-containing protein</fullName>
    </recommendedName>
</protein>
<name>A0A0W7WJX9_9RHOB</name>
<accession>A0A0W7WJX9</accession>
<reference evidence="2 3" key="1">
    <citation type="submission" date="2015-12" db="EMBL/GenBank/DDBJ databases">
        <authorList>
            <person name="Shamseldin A."/>
            <person name="Moawad H."/>
            <person name="Abd El-Rahim W.M."/>
            <person name="Sadowsky M.J."/>
        </authorList>
    </citation>
    <scope>NUCLEOTIDE SEQUENCE [LARGE SCALE GENOMIC DNA]</scope>
    <source>
        <strain evidence="2 3">SJ5A-1</strain>
    </source>
</reference>
<dbReference type="GO" id="GO:0003677">
    <property type="term" value="F:DNA binding"/>
    <property type="evidence" value="ECO:0007669"/>
    <property type="project" value="InterPro"/>
</dbReference>
<dbReference type="STRING" id="1685382.AVJ23_10225"/>
<dbReference type="RefSeq" id="WP_058862092.1">
    <property type="nucleotide sequence ID" value="NZ_LPXO01000005.1"/>
</dbReference>
<comment type="caution">
    <text evidence="2">The sequence shown here is derived from an EMBL/GenBank/DDBJ whole genome shotgun (WGS) entry which is preliminary data.</text>
</comment>
<dbReference type="SMART" id="SM00419">
    <property type="entry name" value="HTH_CRP"/>
    <property type="match status" value="1"/>
</dbReference>
<dbReference type="GO" id="GO:0006355">
    <property type="term" value="P:regulation of DNA-templated transcription"/>
    <property type="evidence" value="ECO:0007669"/>
    <property type="project" value="InterPro"/>
</dbReference>
<dbReference type="InterPro" id="IPR036390">
    <property type="entry name" value="WH_DNA-bd_sf"/>
</dbReference>
<dbReference type="InterPro" id="IPR036388">
    <property type="entry name" value="WH-like_DNA-bd_sf"/>
</dbReference>